<feature type="coiled-coil region" evidence="2">
    <location>
        <begin position="24"/>
        <end position="121"/>
    </location>
</feature>
<feature type="signal peptide" evidence="3">
    <location>
        <begin position="1"/>
        <end position="26"/>
    </location>
</feature>
<dbReference type="CDD" id="cd12797">
    <property type="entry name" value="M23_peptidase"/>
    <property type="match status" value="1"/>
</dbReference>
<evidence type="ECO:0000313" key="5">
    <source>
        <dbReference type="EMBL" id="TJY34730.1"/>
    </source>
</evidence>
<dbReference type="AlphaFoldDB" id="A0A4U0ESN1"/>
<dbReference type="EMBL" id="SUPL01000005">
    <property type="protein sequence ID" value="TJY34730.1"/>
    <property type="molecule type" value="Genomic_DNA"/>
</dbReference>
<dbReference type="PANTHER" id="PTHR21666">
    <property type="entry name" value="PEPTIDASE-RELATED"/>
    <property type="match status" value="1"/>
</dbReference>
<feature type="coiled-coil region" evidence="2">
    <location>
        <begin position="165"/>
        <end position="252"/>
    </location>
</feature>
<sequence length="411" mass="47572">MIKLKPASYKVIAFFILFSCSAFIQAQSKKQQQLEAQRRELLSQINQFERLMSQGKKEQKSILSNLDNINYKISVRQNLIRITNQQANNLTREINNNQKEITNLRNRLQVLKDEYAAMIVKSYKGRSEESKIMFLLSSNNFQQAYKRLQYIKQYANYQKKQGEEIKQQTIKLQELNKSLQAQKQEKQKLIEANRIAKRELDKELKQYKELMASVSKNISLHRSQIRAKQQEVEKIDREIEKIIRAAMAASNKKAGKSSASNTFALTPEEKTLAANFTSNKGKLPWPVNEGLVKLRYGIQRSPIDRRTLPIRSNGVRILTNKGEKVRAVFNGIVSEIMTQKNGNNVVMIKHGNYFTIYKNLSKIYVKKGDRVITKQDIGEVRTNKASGEAVLSFVIYKDTKTQDPAHWIYKM</sequence>
<keyword evidence="2" id="KW-0175">Coiled coil</keyword>
<feature type="domain" description="M23ase beta-sheet core" evidence="4">
    <location>
        <begin position="312"/>
        <end position="404"/>
    </location>
</feature>
<dbReference type="InterPro" id="IPR016047">
    <property type="entry name" value="M23ase_b-sheet_dom"/>
</dbReference>
<dbReference type="Pfam" id="PF01551">
    <property type="entry name" value="Peptidase_M23"/>
    <property type="match status" value="1"/>
</dbReference>
<dbReference type="OrthoDB" id="9815884at2"/>
<feature type="chain" id="PRO_5020752682" evidence="3">
    <location>
        <begin position="27"/>
        <end position="411"/>
    </location>
</feature>
<dbReference type="Gene3D" id="6.10.250.3150">
    <property type="match status" value="1"/>
</dbReference>
<organism evidence="5 6">
    <name type="scientific">Pontimicrobium aquaticum</name>
    <dbReference type="NCBI Taxonomy" id="2565367"/>
    <lineage>
        <taxon>Bacteria</taxon>
        <taxon>Pseudomonadati</taxon>
        <taxon>Bacteroidota</taxon>
        <taxon>Flavobacteriia</taxon>
        <taxon>Flavobacteriales</taxon>
        <taxon>Flavobacteriaceae</taxon>
        <taxon>Pontimicrobium</taxon>
    </lineage>
</organism>
<dbReference type="InterPro" id="IPR011055">
    <property type="entry name" value="Dup_hybrid_motif"/>
</dbReference>
<accession>A0A4U0ESN1</accession>
<dbReference type="Proteomes" id="UP000307657">
    <property type="component" value="Unassembled WGS sequence"/>
</dbReference>
<evidence type="ECO:0000256" key="2">
    <source>
        <dbReference type="SAM" id="Coils"/>
    </source>
</evidence>
<keyword evidence="1 3" id="KW-0732">Signal</keyword>
<evidence type="ECO:0000313" key="6">
    <source>
        <dbReference type="Proteomes" id="UP000307657"/>
    </source>
</evidence>
<proteinExistence type="predicted"/>
<keyword evidence="6" id="KW-1185">Reference proteome</keyword>
<name>A0A4U0ESN1_9FLAO</name>
<evidence type="ECO:0000256" key="3">
    <source>
        <dbReference type="SAM" id="SignalP"/>
    </source>
</evidence>
<reference evidence="5 6" key="1">
    <citation type="submission" date="2019-04" db="EMBL/GenBank/DDBJ databases">
        <title>Lacinutrix sp. nov., isolated from marine water.</title>
        <authorList>
            <person name="Kim W."/>
        </authorList>
    </citation>
    <scope>NUCLEOTIDE SEQUENCE [LARGE SCALE GENOMIC DNA]</scope>
    <source>
        <strain evidence="5 6">CAU 1491</strain>
    </source>
</reference>
<protein>
    <submittedName>
        <fullName evidence="5">Peptidase M23</fullName>
    </submittedName>
</protein>
<gene>
    <name evidence="5" type="ORF">E5167_10500</name>
</gene>
<dbReference type="GO" id="GO:0004222">
    <property type="term" value="F:metalloendopeptidase activity"/>
    <property type="evidence" value="ECO:0007669"/>
    <property type="project" value="TreeGrafter"/>
</dbReference>
<dbReference type="Gene3D" id="2.70.70.10">
    <property type="entry name" value="Glucose Permease (Domain IIA)"/>
    <property type="match status" value="1"/>
</dbReference>
<evidence type="ECO:0000259" key="4">
    <source>
        <dbReference type="Pfam" id="PF01551"/>
    </source>
</evidence>
<dbReference type="SUPFAM" id="SSF51261">
    <property type="entry name" value="Duplicated hybrid motif"/>
    <property type="match status" value="1"/>
</dbReference>
<comment type="caution">
    <text evidence="5">The sequence shown here is derived from an EMBL/GenBank/DDBJ whole genome shotgun (WGS) entry which is preliminary data.</text>
</comment>
<dbReference type="InterPro" id="IPR050570">
    <property type="entry name" value="Cell_wall_metabolism_enzyme"/>
</dbReference>
<evidence type="ECO:0000256" key="1">
    <source>
        <dbReference type="ARBA" id="ARBA00022729"/>
    </source>
</evidence>
<dbReference type="PANTHER" id="PTHR21666:SF289">
    <property type="entry name" value="L-ALA--D-GLU ENDOPEPTIDASE"/>
    <property type="match status" value="1"/>
</dbReference>
<dbReference type="RefSeq" id="WP_136843830.1">
    <property type="nucleotide sequence ID" value="NZ_SUPL01000005.1"/>
</dbReference>